<comment type="subunit">
    <text evidence="3">Monomer.</text>
</comment>
<dbReference type="PANTHER" id="PTHR42916">
    <property type="entry name" value="2-SUCCINYL-5-ENOLPYRUVYL-6-HYDROXY-3-CYCLOHEXENE-1-CARBOXYLATE SYNTHASE"/>
    <property type="match status" value="1"/>
</dbReference>
<dbReference type="InterPro" id="IPR000073">
    <property type="entry name" value="AB_hydrolase_1"/>
</dbReference>
<keyword evidence="2 3" id="KW-0456">Lyase</keyword>
<dbReference type="PRINTS" id="PR00111">
    <property type="entry name" value="ABHYDROLASE"/>
</dbReference>
<dbReference type="HAMAP" id="MF_01660">
    <property type="entry name" value="MenH"/>
    <property type="match status" value="1"/>
</dbReference>
<dbReference type="InterPro" id="IPR029058">
    <property type="entry name" value="AB_hydrolase_fold"/>
</dbReference>
<dbReference type="EMBL" id="JAUSUQ010000001">
    <property type="protein sequence ID" value="MDQ0337499.1"/>
    <property type="molecule type" value="Genomic_DNA"/>
</dbReference>
<keyword evidence="1 3" id="KW-0474">Menaquinone biosynthesis</keyword>
<dbReference type="GO" id="GO:0070205">
    <property type="term" value="F:2-succinyl-6-hydroxy-2,4-cyclohexadiene-1-carboxylate synthase activity"/>
    <property type="evidence" value="ECO:0007669"/>
    <property type="project" value="UniProtKB-EC"/>
</dbReference>
<evidence type="ECO:0000313" key="6">
    <source>
        <dbReference type="Proteomes" id="UP001232445"/>
    </source>
</evidence>
<accession>A0ABU0CM61</accession>
<dbReference type="RefSeq" id="WP_307334671.1">
    <property type="nucleotide sequence ID" value="NZ_JAUSUQ010000001.1"/>
</dbReference>
<sequence>MKIEVNGVQYDIEVKGNGPALLLLHGFTGSKHSWDPFIPTWSRFFTTMAIDLLGHGKSDAPEDDNRYRMAYVVQDLYAVLEQLKVSQAHVLGYSMGGRVAIAFASQYQHKVKSMVLESTSPGLKTEEERLARRIQDHALARGIEAEGLAAFVHKWENIPLFATQKTLPKAVRRHVREQRLSQSPLGLANTLRGMGTGAQPSYWSAIKRFHFPVLVLAGALDHKFCRIAQEMCQLMPEATLSIIEEVGHTIHLEKPHIFDKVVLEYLSQHQ</sequence>
<evidence type="ECO:0000313" key="5">
    <source>
        <dbReference type="EMBL" id="MDQ0337499.1"/>
    </source>
</evidence>
<evidence type="ECO:0000256" key="1">
    <source>
        <dbReference type="ARBA" id="ARBA00022428"/>
    </source>
</evidence>
<organism evidence="5 6">
    <name type="scientific">Caldalkalibacillus uzonensis</name>
    <dbReference type="NCBI Taxonomy" id="353224"/>
    <lineage>
        <taxon>Bacteria</taxon>
        <taxon>Bacillati</taxon>
        <taxon>Bacillota</taxon>
        <taxon>Bacilli</taxon>
        <taxon>Bacillales</taxon>
        <taxon>Bacillaceae</taxon>
        <taxon>Caldalkalibacillus</taxon>
    </lineage>
</organism>
<comment type="catalytic activity">
    <reaction evidence="3">
        <text>5-enolpyruvoyl-6-hydroxy-2-succinyl-cyclohex-3-ene-1-carboxylate = (1R,6R)-6-hydroxy-2-succinyl-cyclohexa-2,4-diene-1-carboxylate + pyruvate</text>
        <dbReference type="Rhea" id="RHEA:25597"/>
        <dbReference type="ChEBI" id="CHEBI:15361"/>
        <dbReference type="ChEBI" id="CHEBI:58689"/>
        <dbReference type="ChEBI" id="CHEBI:58818"/>
        <dbReference type="EC" id="4.2.99.20"/>
    </reaction>
</comment>
<comment type="caution">
    <text evidence="5">The sequence shown here is derived from an EMBL/GenBank/DDBJ whole genome shotgun (WGS) entry which is preliminary data.</text>
</comment>
<dbReference type="EC" id="4.2.99.20" evidence="3"/>
<keyword evidence="6" id="KW-1185">Reference proteome</keyword>
<protein>
    <recommendedName>
        <fullName evidence="3">Putative 2-succinyl-6-hydroxy-2,4-cyclohexadiene-1-carboxylate synthase</fullName>
        <shortName evidence="3">SHCHC synthase</shortName>
        <ecNumber evidence="3">4.2.99.20</ecNumber>
    </recommendedName>
</protein>
<dbReference type="Gene3D" id="3.40.50.1820">
    <property type="entry name" value="alpha/beta hydrolase"/>
    <property type="match status" value="1"/>
</dbReference>
<comment type="pathway">
    <text evidence="3">Quinol/quinone metabolism; 1,4-dihydroxy-2-naphthoate biosynthesis; 1,4-dihydroxy-2-naphthoate from chorismate: step 3/7.</text>
</comment>
<comment type="function">
    <text evidence="3">Catalyzes a proton abstraction reaction that results in 2,5-elimination of pyruvate from 2-succinyl-5-enolpyruvyl-6-hydroxy-3-cyclohexene-1-carboxylate (SEPHCHC) and the formation of 2-succinyl-6-hydroxy-2,4-cyclohexadiene-1-carboxylate (SHCHC).</text>
</comment>
<feature type="domain" description="AB hydrolase-1" evidence="4">
    <location>
        <begin position="19"/>
        <end position="255"/>
    </location>
</feature>
<evidence type="ECO:0000259" key="4">
    <source>
        <dbReference type="Pfam" id="PF00561"/>
    </source>
</evidence>
<evidence type="ECO:0000256" key="3">
    <source>
        <dbReference type="HAMAP-Rule" id="MF_01660"/>
    </source>
</evidence>
<reference evidence="5 6" key="1">
    <citation type="submission" date="2023-07" db="EMBL/GenBank/DDBJ databases">
        <title>Genomic Encyclopedia of Type Strains, Phase IV (KMG-IV): sequencing the most valuable type-strain genomes for metagenomic binning, comparative biology and taxonomic classification.</title>
        <authorList>
            <person name="Goeker M."/>
        </authorList>
    </citation>
    <scope>NUCLEOTIDE SEQUENCE [LARGE SCALE GENOMIC DNA]</scope>
    <source>
        <strain evidence="5 6">DSM 17740</strain>
    </source>
</reference>
<comment type="similarity">
    <text evidence="3">Belongs to the AB hydrolase superfamily. MenH family.</text>
</comment>
<dbReference type="InterPro" id="IPR022485">
    <property type="entry name" value="SHCHC_synthase_MenH"/>
</dbReference>
<dbReference type="PANTHER" id="PTHR42916:SF1">
    <property type="entry name" value="PROTEIN PHYLLO, CHLOROPLASTIC"/>
    <property type="match status" value="1"/>
</dbReference>
<comment type="pathway">
    <text evidence="3">Quinol/quinone metabolism; menaquinone biosynthesis.</text>
</comment>
<dbReference type="Proteomes" id="UP001232445">
    <property type="component" value="Unassembled WGS sequence"/>
</dbReference>
<name>A0ABU0CM61_9BACI</name>
<gene>
    <name evidence="3" type="primary">menH</name>
    <name evidence="5" type="ORF">J2S00_000269</name>
</gene>
<dbReference type="NCBIfam" id="TIGR03695">
    <property type="entry name" value="menH_SHCHC"/>
    <property type="match status" value="1"/>
</dbReference>
<proteinExistence type="inferred from homology"/>
<dbReference type="SUPFAM" id="SSF53474">
    <property type="entry name" value="alpha/beta-Hydrolases"/>
    <property type="match status" value="1"/>
</dbReference>
<dbReference type="Pfam" id="PF00561">
    <property type="entry name" value="Abhydrolase_1"/>
    <property type="match status" value="1"/>
</dbReference>
<evidence type="ECO:0000256" key="2">
    <source>
        <dbReference type="ARBA" id="ARBA00023239"/>
    </source>
</evidence>